<reference evidence="3 4" key="2">
    <citation type="journal article" date="2023" name="Mol. Biol. Evol.">
        <title>Genomics of Secondarily Temperate Adaptation in the Only Non-Antarctic Icefish.</title>
        <authorList>
            <person name="Rivera-Colon A.G."/>
            <person name="Rayamajhi N."/>
            <person name="Minhas B.F."/>
            <person name="Madrigal G."/>
            <person name="Bilyk K.T."/>
            <person name="Yoon V."/>
            <person name="Hune M."/>
            <person name="Gregory S."/>
            <person name="Cheng C.H.C."/>
            <person name="Catchen J.M."/>
        </authorList>
    </citation>
    <scope>NUCLEOTIDE SEQUENCE [LARGE SCALE GENOMIC DNA]</scope>
    <source>
        <strain evidence="3">JMC-PN-2008</strain>
    </source>
</reference>
<comment type="caution">
    <text evidence="3">The sequence shown here is derived from an EMBL/GenBank/DDBJ whole genome shotgun (WGS) entry which is preliminary data.</text>
</comment>
<feature type="region of interest" description="Disordered" evidence="1">
    <location>
        <begin position="56"/>
        <end position="77"/>
    </location>
</feature>
<name>A0AAN7X308_ELEMC</name>
<keyword evidence="4" id="KW-1185">Reference proteome</keyword>
<proteinExistence type="predicted"/>
<feature type="compositionally biased region" description="Pro residues" evidence="1">
    <location>
        <begin position="56"/>
        <end position="71"/>
    </location>
</feature>
<protein>
    <submittedName>
        <fullName evidence="3">Uncharacterized protein</fullName>
    </submittedName>
</protein>
<evidence type="ECO:0000256" key="2">
    <source>
        <dbReference type="SAM" id="Phobius"/>
    </source>
</evidence>
<dbReference type="Proteomes" id="UP001346869">
    <property type="component" value="Unassembled WGS sequence"/>
</dbReference>
<feature type="transmembrane region" description="Helical" evidence="2">
    <location>
        <begin position="16"/>
        <end position="39"/>
    </location>
</feature>
<dbReference type="AlphaFoldDB" id="A0AAN7X308"/>
<organism evidence="3 4">
    <name type="scientific">Eleginops maclovinus</name>
    <name type="common">Patagonian blennie</name>
    <name type="synonym">Eleginus maclovinus</name>
    <dbReference type="NCBI Taxonomy" id="56733"/>
    <lineage>
        <taxon>Eukaryota</taxon>
        <taxon>Metazoa</taxon>
        <taxon>Chordata</taxon>
        <taxon>Craniata</taxon>
        <taxon>Vertebrata</taxon>
        <taxon>Euteleostomi</taxon>
        <taxon>Actinopterygii</taxon>
        <taxon>Neopterygii</taxon>
        <taxon>Teleostei</taxon>
        <taxon>Neoteleostei</taxon>
        <taxon>Acanthomorphata</taxon>
        <taxon>Eupercaria</taxon>
        <taxon>Perciformes</taxon>
        <taxon>Notothenioidei</taxon>
        <taxon>Eleginopidae</taxon>
        <taxon>Eleginops</taxon>
    </lineage>
</organism>
<keyword evidence="2" id="KW-0812">Transmembrane</keyword>
<evidence type="ECO:0000313" key="3">
    <source>
        <dbReference type="EMBL" id="KAK5853626.1"/>
    </source>
</evidence>
<sequence>MAAAGGTQGGGGSSNVSVLVSVVVVAAVTVVVALQFPVFNLSFSLSLLRCLRPPPPSRRPPARLSPPPPPFHGESISPAVGRYDGTREWDVVSFLQAGQRGGDPGCVCCWLRGEADSSGCAAAADADAAVRETEPSMGPQPLKRVHFSCGGSAQLSFENGGLHSPFRCALTPTYSTLRK</sequence>
<evidence type="ECO:0000256" key="1">
    <source>
        <dbReference type="SAM" id="MobiDB-lite"/>
    </source>
</evidence>
<reference evidence="3 4" key="1">
    <citation type="journal article" date="2023" name="Genes (Basel)">
        <title>Chromosome-Level Genome Assembly and Circadian Gene Repertoire of the Patagonia Blennie Eleginops maclovinus-The Closest Ancestral Proxy of Antarctic Cryonotothenioids.</title>
        <authorList>
            <person name="Cheng C.C."/>
            <person name="Rivera-Colon A.G."/>
            <person name="Minhas B.F."/>
            <person name="Wilson L."/>
            <person name="Rayamajhi N."/>
            <person name="Vargas-Chacoff L."/>
            <person name="Catchen J.M."/>
        </authorList>
    </citation>
    <scope>NUCLEOTIDE SEQUENCE [LARGE SCALE GENOMIC DNA]</scope>
    <source>
        <strain evidence="3">JMC-PN-2008</strain>
    </source>
</reference>
<keyword evidence="2" id="KW-0472">Membrane</keyword>
<accession>A0AAN7X308</accession>
<gene>
    <name evidence="3" type="ORF">PBY51_014765</name>
</gene>
<evidence type="ECO:0000313" key="4">
    <source>
        <dbReference type="Proteomes" id="UP001346869"/>
    </source>
</evidence>
<dbReference type="EMBL" id="JAUZQC010000019">
    <property type="protein sequence ID" value="KAK5853626.1"/>
    <property type="molecule type" value="Genomic_DNA"/>
</dbReference>
<keyword evidence="2" id="KW-1133">Transmembrane helix</keyword>